<dbReference type="InterPro" id="IPR006570">
    <property type="entry name" value="SPK_dom"/>
</dbReference>
<sequence>MTSNSPPTKLMRWILEEKGDCTDRVPLLTLFNEYPRRNPVQRSIFLNKIKQKLQRVDRLRDYGLDEKVKLLFMLSFPVNDEFEEMLRDEGAVLELTDPGRVISYYRSADGSLERGVPAQDNNRNVLDGNRDQRGGVPAQMNMDDDPVLLEPKQEVDRPVAPNPTDVSCTSILFKLQSLIKVFSLPGLNKLKERIGEEIDNPRRENQMVPWDRIHWLVAYSHRTLCDGASINVPASDGAMLFVDFLRTYCQWLDCWSFSETRGIREVIQDMIREIKLNDSDGEGPKKVSFLSVI</sequence>
<dbReference type="EMBL" id="GL380712">
    <property type="protein sequence ID" value="EGT59937.1"/>
    <property type="molecule type" value="Genomic_DNA"/>
</dbReference>
<proteinExistence type="predicted"/>
<accession>G0PJL2</accession>
<protein>
    <recommendedName>
        <fullName evidence="2">SPK domain-containing protein</fullName>
    </recommendedName>
</protein>
<feature type="region of interest" description="Disordered" evidence="1">
    <location>
        <begin position="118"/>
        <end position="139"/>
    </location>
</feature>
<dbReference type="InParanoid" id="G0PJL2"/>
<dbReference type="OrthoDB" id="5883964at2759"/>
<dbReference type="PANTHER" id="PTHR23362:SF0">
    <property type="entry name" value="CALPONIN-HOMOLOGY (CH) DOMAIN-CONTAINING PROTEIN-RELATED"/>
    <property type="match status" value="1"/>
</dbReference>
<dbReference type="SMART" id="SM00583">
    <property type="entry name" value="SPK"/>
    <property type="match status" value="1"/>
</dbReference>
<keyword evidence="4" id="KW-1185">Reference proteome</keyword>
<gene>
    <name evidence="3" type="ORF">CAEBREN_16883</name>
</gene>
<dbReference type="Pfam" id="PF04435">
    <property type="entry name" value="SPK"/>
    <property type="match status" value="1"/>
</dbReference>
<dbReference type="InterPro" id="IPR053315">
    <property type="entry name" value="Peptidase_C14A"/>
</dbReference>
<dbReference type="Proteomes" id="UP000008068">
    <property type="component" value="Unassembled WGS sequence"/>
</dbReference>
<dbReference type="HOGENOM" id="CLU_082835_0_0_1"/>
<dbReference type="PANTHER" id="PTHR23362">
    <property type="entry name" value="L-PLASTIN-RELATED"/>
    <property type="match status" value="1"/>
</dbReference>
<organism evidence="4">
    <name type="scientific">Caenorhabditis brenneri</name>
    <name type="common">Nematode worm</name>
    <dbReference type="NCBI Taxonomy" id="135651"/>
    <lineage>
        <taxon>Eukaryota</taxon>
        <taxon>Metazoa</taxon>
        <taxon>Ecdysozoa</taxon>
        <taxon>Nematoda</taxon>
        <taxon>Chromadorea</taxon>
        <taxon>Rhabditida</taxon>
        <taxon>Rhabditina</taxon>
        <taxon>Rhabditomorpha</taxon>
        <taxon>Rhabditoidea</taxon>
        <taxon>Rhabditidae</taxon>
        <taxon>Peloderinae</taxon>
        <taxon>Caenorhabditis</taxon>
    </lineage>
</organism>
<name>G0PJL2_CAEBE</name>
<dbReference type="eggNOG" id="ENOG502TK16">
    <property type="taxonomic scope" value="Eukaryota"/>
</dbReference>
<feature type="domain" description="SPK" evidence="2">
    <location>
        <begin position="6"/>
        <end position="114"/>
    </location>
</feature>
<evidence type="ECO:0000259" key="2">
    <source>
        <dbReference type="SMART" id="SM00583"/>
    </source>
</evidence>
<evidence type="ECO:0000256" key="1">
    <source>
        <dbReference type="SAM" id="MobiDB-lite"/>
    </source>
</evidence>
<evidence type="ECO:0000313" key="4">
    <source>
        <dbReference type="Proteomes" id="UP000008068"/>
    </source>
</evidence>
<reference evidence="4" key="1">
    <citation type="submission" date="2011-07" db="EMBL/GenBank/DDBJ databases">
        <authorList>
            <consortium name="Caenorhabditis brenneri Sequencing and Analysis Consortium"/>
            <person name="Wilson R.K."/>
        </authorList>
    </citation>
    <scope>NUCLEOTIDE SEQUENCE [LARGE SCALE GENOMIC DNA]</scope>
    <source>
        <strain evidence="4">PB2801</strain>
    </source>
</reference>
<evidence type="ECO:0000313" key="3">
    <source>
        <dbReference type="EMBL" id="EGT59937.1"/>
    </source>
</evidence>
<dbReference type="AlphaFoldDB" id="G0PJL2"/>